<dbReference type="InterPro" id="IPR007709">
    <property type="entry name" value="N-FG_amidohydro"/>
</dbReference>
<evidence type="ECO:0000313" key="1">
    <source>
        <dbReference type="EMBL" id="RAS19589.1"/>
    </source>
</evidence>
<gene>
    <name evidence="1" type="ORF">BX591_13929</name>
</gene>
<dbReference type="RefSeq" id="WP_111935442.1">
    <property type="nucleotide sequence ID" value="NZ_CADFFP010000038.1"/>
</dbReference>
<accession>A0A329BAU1</accession>
<dbReference type="Gene3D" id="3.40.630.40">
    <property type="entry name" value="Zn-dependent exopeptidases"/>
    <property type="match status" value="1"/>
</dbReference>
<dbReference type="OrthoDB" id="8716700at2"/>
<dbReference type="Proteomes" id="UP000248918">
    <property type="component" value="Unassembled WGS sequence"/>
</dbReference>
<comment type="caution">
    <text evidence="1">The sequence shown here is derived from an EMBL/GenBank/DDBJ whole genome shotgun (WGS) entry which is preliminary data.</text>
</comment>
<reference evidence="1 2" key="1">
    <citation type="submission" date="2018-06" db="EMBL/GenBank/DDBJ databases">
        <title>Genomic Encyclopedia of Type Strains, Phase III (KMG-III): the genomes of soil and plant-associated and newly described type strains.</title>
        <authorList>
            <person name="Whitman W."/>
        </authorList>
    </citation>
    <scope>NUCLEOTIDE SEQUENCE [LARGE SCALE GENOMIC DNA]</scope>
    <source>
        <strain evidence="1 2">LMG 23644</strain>
    </source>
</reference>
<dbReference type="SUPFAM" id="SSF53187">
    <property type="entry name" value="Zn-dependent exopeptidases"/>
    <property type="match status" value="1"/>
</dbReference>
<name>A0A329BAU1_9BURK</name>
<dbReference type="Pfam" id="PF05013">
    <property type="entry name" value="FGase"/>
    <property type="match status" value="1"/>
</dbReference>
<sequence>MTSASNTSAAPAFAPAFAPYFVAEPAGVRLPILFDSPHSGIALPADFGACAPLAAIHSSWDAFVDELWSAVPEQGGVLIGAHFPRAYIDPNRAIGDIDAQLLDEPWPEPLAPEKYTLRGMGLIRRDALPNLPMYDRKLSVAEVRHRIDAYYLPYRAALAAAAERAVAEHGALWHVDCHSMKSRGNAMNVDAGAARPDFVISDRLGSTADPAFTQWVADYFSRAGYRVQVNEPYQGGDLLTAVSDPARRRHSIQIELNRGLYMDEAAFVKHAGFDTLKRALDAFVAALADYVRAQLAAPRAAQ</sequence>
<dbReference type="AlphaFoldDB" id="A0A329BAU1"/>
<organism evidence="1 2">
    <name type="scientific">Paraburkholderia bryophila</name>
    <dbReference type="NCBI Taxonomy" id="420952"/>
    <lineage>
        <taxon>Bacteria</taxon>
        <taxon>Pseudomonadati</taxon>
        <taxon>Pseudomonadota</taxon>
        <taxon>Betaproteobacteria</taxon>
        <taxon>Burkholderiales</taxon>
        <taxon>Burkholderiaceae</taxon>
        <taxon>Paraburkholderia</taxon>
    </lineage>
</organism>
<dbReference type="EMBL" id="QLTK01000039">
    <property type="protein sequence ID" value="RAS19589.1"/>
    <property type="molecule type" value="Genomic_DNA"/>
</dbReference>
<evidence type="ECO:0000313" key="2">
    <source>
        <dbReference type="Proteomes" id="UP000248918"/>
    </source>
</evidence>
<protein>
    <submittedName>
        <fullName evidence="1">N-formylglutamate deformylase</fullName>
    </submittedName>
</protein>
<proteinExistence type="predicted"/>